<evidence type="ECO:0000313" key="3">
    <source>
        <dbReference type="Proteomes" id="UP000181997"/>
    </source>
</evidence>
<gene>
    <name evidence="2" type="ORF">GA0061094_2489</name>
</gene>
<proteinExistence type="predicted"/>
<keyword evidence="1" id="KW-0472">Membrane</keyword>
<name>A0A0V8HKZ1_9BACI</name>
<dbReference type="AlphaFoldDB" id="A0A0V8HKZ1"/>
<organism evidence="2 3">
    <name type="scientific">[Bacillus] enclensis</name>
    <dbReference type="NCBI Taxonomy" id="1402860"/>
    <lineage>
        <taxon>Bacteria</taxon>
        <taxon>Bacillati</taxon>
        <taxon>Bacillota</taxon>
        <taxon>Bacilli</taxon>
        <taxon>Bacillales</taxon>
        <taxon>Bacillaceae</taxon>
        <taxon>Rossellomorea</taxon>
    </lineage>
</organism>
<keyword evidence="1" id="KW-1133">Transmembrane helix</keyword>
<dbReference type="OrthoDB" id="2884468at2"/>
<sequence>MKTQGILYYIGALIFGGLGVLTFLQLEKASYKIEAGTFIIISALLYYGMVTLYYRSRKNTFLTVNLVLAILALGGIFFNHVLFGTH</sequence>
<dbReference type="RefSeq" id="WP_058298609.1">
    <property type="nucleotide sequence ID" value="NZ_FMAU01000002.1"/>
</dbReference>
<dbReference type="EMBL" id="FMAU01000002">
    <property type="protein sequence ID" value="SCC10019.1"/>
    <property type="molecule type" value="Genomic_DNA"/>
</dbReference>
<protein>
    <submittedName>
        <fullName evidence="2">Uncharacterized protein</fullName>
    </submittedName>
</protein>
<evidence type="ECO:0000313" key="2">
    <source>
        <dbReference type="EMBL" id="SCC10019.1"/>
    </source>
</evidence>
<feature type="transmembrane region" description="Helical" evidence="1">
    <location>
        <begin position="6"/>
        <end position="24"/>
    </location>
</feature>
<dbReference type="Proteomes" id="UP000181997">
    <property type="component" value="Unassembled WGS sequence"/>
</dbReference>
<keyword evidence="1" id="KW-0812">Transmembrane</keyword>
<feature type="transmembrane region" description="Helical" evidence="1">
    <location>
        <begin position="36"/>
        <end position="54"/>
    </location>
</feature>
<evidence type="ECO:0000256" key="1">
    <source>
        <dbReference type="SAM" id="Phobius"/>
    </source>
</evidence>
<accession>A0A0V8HKZ1</accession>
<reference evidence="3" key="1">
    <citation type="submission" date="2016-08" db="EMBL/GenBank/DDBJ databases">
        <authorList>
            <person name="Varghese N."/>
            <person name="Submissions Spin"/>
        </authorList>
    </citation>
    <scope>NUCLEOTIDE SEQUENCE [LARGE SCALE GENOMIC DNA]</scope>
    <source>
        <strain evidence="3">SGD-1123</strain>
    </source>
</reference>
<keyword evidence="3" id="KW-1185">Reference proteome</keyword>
<feature type="transmembrane region" description="Helical" evidence="1">
    <location>
        <begin position="60"/>
        <end position="83"/>
    </location>
</feature>